<feature type="region of interest" description="Disordered" evidence="4">
    <location>
        <begin position="179"/>
        <end position="201"/>
    </location>
</feature>
<dbReference type="AlphaFoldDB" id="W1J5Y3"/>
<dbReference type="GO" id="GO:0005096">
    <property type="term" value="F:GTPase activator activity"/>
    <property type="evidence" value="ECO:0007669"/>
    <property type="project" value="UniProtKB-KW"/>
</dbReference>
<protein>
    <recommendedName>
        <fullName evidence="3">Der GTPase-activating protein YihI</fullName>
    </recommendedName>
</protein>
<dbReference type="EMBL" id="CBXE010000200">
    <property type="protein sequence ID" value="CDL86167.1"/>
    <property type="molecule type" value="Genomic_DNA"/>
</dbReference>
<evidence type="ECO:0000256" key="1">
    <source>
        <dbReference type="ARBA" id="ARBA00022468"/>
    </source>
</evidence>
<dbReference type="InterPro" id="IPR007336">
    <property type="entry name" value="YihI"/>
</dbReference>
<evidence type="ECO:0000256" key="2">
    <source>
        <dbReference type="ARBA" id="ARBA00022517"/>
    </source>
</evidence>
<gene>
    <name evidence="3 5" type="primary">yihI</name>
    <name evidence="5" type="ORF">XCR1_2790002</name>
</gene>
<accession>W1J5Y3</accession>
<comment type="subunit">
    <text evidence="3">Interacts with Der.</text>
</comment>
<dbReference type="GO" id="GO:0042254">
    <property type="term" value="P:ribosome biogenesis"/>
    <property type="evidence" value="ECO:0007669"/>
    <property type="project" value="UniProtKB-KW"/>
</dbReference>
<evidence type="ECO:0000256" key="3">
    <source>
        <dbReference type="HAMAP-Rule" id="MF_01058"/>
    </source>
</evidence>
<feature type="region of interest" description="Disordered" evidence="4">
    <location>
        <begin position="26"/>
        <end position="134"/>
    </location>
</feature>
<comment type="function">
    <text evidence="3">A GTPase-activating protein (GAP) that modifies Der/EngA GTPase function. May play a role in ribosome biogenesis.</text>
</comment>
<sequence length="201" mass="22799">MNGIGCYKWILLDSAENILITRVESQAMSQLKKKSPAKTSAGKQKRKSREELNAEGRERKRQKRQRGNPAGSRHKDNSNQKKQSGTKQERDPRIGSKVPVPLSIGEKAAVKKPVAEKPKATPKPHLSPQEELEMLENDERLDSLLARLEQGEKLSQEENAYVDSMLDRIDVLMEQLGIELEDDDDSEEEQQEDIMQLLKGK</sequence>
<evidence type="ECO:0000256" key="4">
    <source>
        <dbReference type="SAM" id="MobiDB-lite"/>
    </source>
</evidence>
<proteinExistence type="inferred from homology"/>
<keyword evidence="1 3" id="KW-0343">GTPase activation</keyword>
<feature type="compositionally biased region" description="Acidic residues" evidence="4">
    <location>
        <begin position="179"/>
        <end position="192"/>
    </location>
</feature>
<feature type="compositionally biased region" description="Basic and acidic residues" evidence="4">
    <location>
        <begin position="48"/>
        <end position="58"/>
    </location>
</feature>
<dbReference type="Pfam" id="PF04220">
    <property type="entry name" value="YihI"/>
    <property type="match status" value="1"/>
</dbReference>
<organism evidence="5 6">
    <name type="scientific">Xenorhabdus cabanillasii JM26</name>
    <dbReference type="NCBI Taxonomy" id="1427517"/>
    <lineage>
        <taxon>Bacteria</taxon>
        <taxon>Pseudomonadati</taxon>
        <taxon>Pseudomonadota</taxon>
        <taxon>Gammaproteobacteria</taxon>
        <taxon>Enterobacterales</taxon>
        <taxon>Morganellaceae</taxon>
        <taxon>Xenorhabdus</taxon>
    </lineage>
</organism>
<dbReference type="HAMAP" id="MF_01058">
    <property type="entry name" value="GAP_YihI"/>
    <property type="match status" value="1"/>
</dbReference>
<keyword evidence="2 3" id="KW-0690">Ribosome biogenesis</keyword>
<name>W1J5Y3_9GAMM</name>
<reference evidence="5 6" key="1">
    <citation type="submission" date="2013-11" db="EMBL/GenBank/DDBJ databases">
        <title>Draft genome sequence and annotation of the entomopathogenic bacterium, Xenorhabdus cabanillasi strain JM26.</title>
        <authorList>
            <person name="Gualtieri M."/>
            <person name="Ogier J.C."/>
            <person name="Pages S."/>
            <person name="Givaudan A."/>
            <person name="Gaudriault S."/>
        </authorList>
    </citation>
    <scope>NUCLEOTIDE SEQUENCE [LARGE SCALE GENOMIC DNA]</scope>
    <source>
        <strain evidence="5 6">JM26</strain>
    </source>
</reference>
<comment type="similarity">
    <text evidence="3">Belongs to the YihI family.</text>
</comment>
<evidence type="ECO:0000313" key="6">
    <source>
        <dbReference type="Proteomes" id="UP000019197"/>
    </source>
</evidence>
<evidence type="ECO:0000313" key="5">
    <source>
        <dbReference type="EMBL" id="CDL86167.1"/>
    </source>
</evidence>
<comment type="caution">
    <text evidence="5">The sequence shown here is derived from an EMBL/GenBank/DDBJ whole genome shotgun (WGS) entry which is preliminary data.</text>
</comment>
<dbReference type="NCBIfam" id="NF003560">
    <property type="entry name" value="PRK05244.1-1"/>
    <property type="match status" value="1"/>
</dbReference>
<dbReference type="Proteomes" id="UP000019197">
    <property type="component" value="Unassembled WGS sequence"/>
</dbReference>